<evidence type="ECO:0000256" key="4">
    <source>
        <dbReference type="ARBA" id="ARBA00022729"/>
    </source>
</evidence>
<keyword evidence="8" id="KW-1185">Reference proteome</keyword>
<dbReference type="Proteomes" id="UP000824166">
    <property type="component" value="Unassembled WGS sequence"/>
</dbReference>
<feature type="domain" description="Fe/B12 periplasmic-binding" evidence="6">
    <location>
        <begin position="69"/>
        <end position="351"/>
    </location>
</feature>
<proteinExistence type="inferred from homology"/>
<evidence type="ECO:0000256" key="3">
    <source>
        <dbReference type="ARBA" id="ARBA00022448"/>
    </source>
</evidence>
<feature type="chain" id="PRO_5046229379" evidence="5">
    <location>
        <begin position="20"/>
        <end position="357"/>
    </location>
</feature>
<name>A0ABS6IBJ3_9MICC</name>
<dbReference type="InterPro" id="IPR002491">
    <property type="entry name" value="ABC_transptr_periplasmic_BD"/>
</dbReference>
<dbReference type="InterPro" id="IPR051313">
    <property type="entry name" value="Bact_iron-sidero_bind"/>
</dbReference>
<dbReference type="CDD" id="cd01146">
    <property type="entry name" value="FhuD"/>
    <property type="match status" value="1"/>
</dbReference>
<dbReference type="RefSeq" id="WP_216927451.1">
    <property type="nucleotide sequence ID" value="NZ_JAHOPC010000024.1"/>
</dbReference>
<dbReference type="PROSITE" id="PS50983">
    <property type="entry name" value="FE_B12_PBP"/>
    <property type="match status" value="1"/>
</dbReference>
<feature type="signal peptide" evidence="5">
    <location>
        <begin position="1"/>
        <end position="19"/>
    </location>
</feature>
<comment type="subcellular location">
    <subcellularLocation>
        <location evidence="1">Cell envelope</location>
    </subcellularLocation>
</comment>
<comment type="caution">
    <text evidence="7">The sequence shown here is derived from an EMBL/GenBank/DDBJ whole genome shotgun (WGS) entry which is preliminary data.</text>
</comment>
<evidence type="ECO:0000256" key="1">
    <source>
        <dbReference type="ARBA" id="ARBA00004196"/>
    </source>
</evidence>
<dbReference type="InterPro" id="IPR006311">
    <property type="entry name" value="TAT_signal"/>
</dbReference>
<comment type="similarity">
    <text evidence="2">Belongs to the bacterial solute-binding protein 8 family.</text>
</comment>
<evidence type="ECO:0000256" key="2">
    <source>
        <dbReference type="ARBA" id="ARBA00008814"/>
    </source>
</evidence>
<keyword evidence="3" id="KW-0813">Transport</keyword>
<evidence type="ECO:0000313" key="8">
    <source>
        <dbReference type="Proteomes" id="UP000824166"/>
    </source>
</evidence>
<dbReference type="PROSITE" id="PS51318">
    <property type="entry name" value="TAT"/>
    <property type="match status" value="1"/>
</dbReference>
<evidence type="ECO:0000256" key="5">
    <source>
        <dbReference type="SAM" id="SignalP"/>
    </source>
</evidence>
<organism evidence="7 8">
    <name type="scientific">Paenarthrobacter aromaticivorans</name>
    <dbReference type="NCBI Taxonomy" id="2849150"/>
    <lineage>
        <taxon>Bacteria</taxon>
        <taxon>Bacillati</taxon>
        <taxon>Actinomycetota</taxon>
        <taxon>Actinomycetes</taxon>
        <taxon>Micrococcales</taxon>
        <taxon>Micrococcaceae</taxon>
        <taxon>Paenarthrobacter</taxon>
    </lineage>
</organism>
<evidence type="ECO:0000259" key="6">
    <source>
        <dbReference type="PROSITE" id="PS50983"/>
    </source>
</evidence>
<accession>A0ABS6IBJ3</accession>
<reference evidence="7 8" key="1">
    <citation type="submission" date="2021-06" db="EMBL/GenBank/DDBJ databases">
        <authorList>
            <person name="Jeong J.W."/>
        </authorList>
    </citation>
    <scope>NUCLEOTIDE SEQUENCE [LARGE SCALE GENOMIC DNA]</scope>
    <source>
        <strain evidence="7 8">MMS21-TAE1-1</strain>
    </source>
</reference>
<protein>
    <submittedName>
        <fullName evidence="7">Iron-siderophore ABC transporter substrate-binding protein</fullName>
    </submittedName>
</protein>
<keyword evidence="4 5" id="KW-0732">Signal</keyword>
<dbReference type="Pfam" id="PF01497">
    <property type="entry name" value="Peripla_BP_2"/>
    <property type="match status" value="1"/>
</dbReference>
<sequence>MASLLPRRALLKTAGTATAALAAVALSLTGCSTGPATSTPAAEQAETAAFPVTIKHAFGETTIKEQPKRVVTISWVNDDVAIALGVVPVGVPKNEWGNNDKGSTPWKDAALEKLGAGFGSDKAPVQFSEADGINFTEIAKLNPDVILGAYSGLEEADYKKLSEIAPVVAYPELAYGTPWQDSTTIIGKALGKEAEAKKLIEETEATVKDKVSKYPQIKDKTFIYGNLEPAKGDGVNVYTAIDNRPRFLSEIGMKLAPVVEQNTKTNKDFFIPWSAEKANELDSDVFVTWVPEAATAEAIKADPLLGQIPAVKSGALVADADQTLTLSISASSPLSLPWALDTFLPQLGSAADKAAGK</sequence>
<gene>
    <name evidence="7" type="ORF">KSW38_22640</name>
</gene>
<dbReference type="PANTHER" id="PTHR30532:SF24">
    <property type="entry name" value="FERRIC ENTEROBACTIN-BINDING PERIPLASMIC PROTEIN FEPB"/>
    <property type="match status" value="1"/>
</dbReference>
<dbReference type="EMBL" id="JAHOPC010000024">
    <property type="protein sequence ID" value="MBU8869097.1"/>
    <property type="molecule type" value="Genomic_DNA"/>
</dbReference>
<evidence type="ECO:0000313" key="7">
    <source>
        <dbReference type="EMBL" id="MBU8869097.1"/>
    </source>
</evidence>
<dbReference type="PROSITE" id="PS51257">
    <property type="entry name" value="PROKAR_LIPOPROTEIN"/>
    <property type="match status" value="1"/>
</dbReference>
<dbReference type="PANTHER" id="PTHR30532">
    <property type="entry name" value="IRON III DICITRATE-BINDING PERIPLASMIC PROTEIN"/>
    <property type="match status" value="1"/>
</dbReference>